<reference evidence="2" key="2">
    <citation type="submission" date="2023-06" db="EMBL/GenBank/DDBJ databases">
        <authorList>
            <person name="Swenson N.G."/>
            <person name="Wegrzyn J.L."/>
            <person name="Mcevoy S.L."/>
        </authorList>
    </citation>
    <scope>NUCLEOTIDE SEQUENCE</scope>
    <source>
        <strain evidence="2">NS2018</strain>
        <tissue evidence="2">Leaf</tissue>
    </source>
</reference>
<keyword evidence="3" id="KW-1185">Reference proteome</keyword>
<evidence type="ECO:0000313" key="3">
    <source>
        <dbReference type="Proteomes" id="UP001168877"/>
    </source>
</evidence>
<reference evidence="2" key="1">
    <citation type="journal article" date="2022" name="Plant J.">
        <title>Strategies of tolerance reflected in two North American maple genomes.</title>
        <authorList>
            <person name="McEvoy S.L."/>
            <person name="Sezen U.U."/>
            <person name="Trouern-Trend A."/>
            <person name="McMahon S.M."/>
            <person name="Schaberg P.G."/>
            <person name="Yang J."/>
            <person name="Wegrzyn J.L."/>
            <person name="Swenson N.G."/>
        </authorList>
    </citation>
    <scope>NUCLEOTIDE SEQUENCE</scope>
    <source>
        <strain evidence="2">NS2018</strain>
    </source>
</reference>
<sequence length="130" mass="14726">MASVEHGGDQSRNSIPTNDVKVQQINLVPDDGGNSKGGGHNCFSDSDEARIRARRKNSWRRQWMYKSYVDQNSRFVESILDVYWEIPPLAGPSLTPQTRYDPARAPSPIVEDGRYSLFQRQSLSQEAMPN</sequence>
<gene>
    <name evidence="2" type="ORF">LWI29_014477</name>
</gene>
<dbReference type="PANTHER" id="PTHR36362">
    <property type="entry name" value="DNA-DIRECTED RNA POLYMERASE SUBUNIT BETA"/>
    <property type="match status" value="1"/>
</dbReference>
<dbReference type="EMBL" id="JAUESC010000004">
    <property type="protein sequence ID" value="KAK0596301.1"/>
    <property type="molecule type" value="Genomic_DNA"/>
</dbReference>
<name>A0AA39SN37_ACESA</name>
<dbReference type="GO" id="GO:0012505">
    <property type="term" value="C:endomembrane system"/>
    <property type="evidence" value="ECO:0007669"/>
    <property type="project" value="TreeGrafter"/>
</dbReference>
<comment type="caution">
    <text evidence="2">The sequence shown here is derived from an EMBL/GenBank/DDBJ whole genome shotgun (WGS) entry which is preliminary data.</text>
</comment>
<dbReference type="AlphaFoldDB" id="A0AA39SN37"/>
<protein>
    <submittedName>
        <fullName evidence="2">Uncharacterized protein</fullName>
    </submittedName>
</protein>
<evidence type="ECO:0000313" key="2">
    <source>
        <dbReference type="EMBL" id="KAK0596301.1"/>
    </source>
</evidence>
<feature type="region of interest" description="Disordered" evidence="1">
    <location>
        <begin position="1"/>
        <end position="46"/>
    </location>
</feature>
<feature type="compositionally biased region" description="Polar residues" evidence="1">
    <location>
        <begin position="10"/>
        <end position="26"/>
    </location>
</feature>
<dbReference type="PANTHER" id="PTHR36362:SF1">
    <property type="entry name" value="DNA-DIRECTED RNA POLYMERASE SUBUNIT BETA"/>
    <property type="match status" value="1"/>
</dbReference>
<organism evidence="2 3">
    <name type="scientific">Acer saccharum</name>
    <name type="common">Sugar maple</name>
    <dbReference type="NCBI Taxonomy" id="4024"/>
    <lineage>
        <taxon>Eukaryota</taxon>
        <taxon>Viridiplantae</taxon>
        <taxon>Streptophyta</taxon>
        <taxon>Embryophyta</taxon>
        <taxon>Tracheophyta</taxon>
        <taxon>Spermatophyta</taxon>
        <taxon>Magnoliopsida</taxon>
        <taxon>eudicotyledons</taxon>
        <taxon>Gunneridae</taxon>
        <taxon>Pentapetalae</taxon>
        <taxon>rosids</taxon>
        <taxon>malvids</taxon>
        <taxon>Sapindales</taxon>
        <taxon>Sapindaceae</taxon>
        <taxon>Hippocastanoideae</taxon>
        <taxon>Acereae</taxon>
        <taxon>Acer</taxon>
    </lineage>
</organism>
<evidence type="ECO:0000256" key="1">
    <source>
        <dbReference type="SAM" id="MobiDB-lite"/>
    </source>
</evidence>
<proteinExistence type="predicted"/>
<dbReference type="Proteomes" id="UP001168877">
    <property type="component" value="Unassembled WGS sequence"/>
</dbReference>
<accession>A0AA39SN37</accession>